<dbReference type="AlphaFoldDB" id="A0A0N8GPI5"/>
<feature type="transmembrane region" description="Helical" evidence="1">
    <location>
        <begin position="85"/>
        <end position="115"/>
    </location>
</feature>
<evidence type="ECO:0000256" key="1">
    <source>
        <dbReference type="SAM" id="Phobius"/>
    </source>
</evidence>
<organism evidence="2 3">
    <name type="scientific">Ornatilinea apprima</name>
    <dbReference type="NCBI Taxonomy" id="1134406"/>
    <lineage>
        <taxon>Bacteria</taxon>
        <taxon>Bacillati</taxon>
        <taxon>Chloroflexota</taxon>
        <taxon>Anaerolineae</taxon>
        <taxon>Anaerolineales</taxon>
        <taxon>Anaerolineaceae</taxon>
        <taxon>Ornatilinea</taxon>
    </lineage>
</organism>
<feature type="transmembrane region" description="Helical" evidence="1">
    <location>
        <begin position="184"/>
        <end position="207"/>
    </location>
</feature>
<feature type="transmembrane region" description="Helical" evidence="1">
    <location>
        <begin position="122"/>
        <end position="144"/>
    </location>
</feature>
<evidence type="ECO:0000313" key="2">
    <source>
        <dbReference type="EMBL" id="KPL80994.1"/>
    </source>
</evidence>
<keyword evidence="1" id="KW-0472">Membrane</keyword>
<evidence type="ECO:0008006" key="4">
    <source>
        <dbReference type="Google" id="ProtNLM"/>
    </source>
</evidence>
<feature type="transmembrane region" description="Helical" evidence="1">
    <location>
        <begin position="321"/>
        <end position="343"/>
    </location>
</feature>
<dbReference type="PANTHER" id="PTHR38454">
    <property type="entry name" value="INTEGRAL MEMBRANE PROTEIN-RELATED"/>
    <property type="match status" value="1"/>
</dbReference>
<comment type="caution">
    <text evidence="2">The sequence shown here is derived from an EMBL/GenBank/DDBJ whole genome shotgun (WGS) entry which is preliminary data.</text>
</comment>
<dbReference type="OrthoDB" id="9772884at2"/>
<feature type="transmembrane region" description="Helical" evidence="1">
    <location>
        <begin position="680"/>
        <end position="699"/>
    </location>
</feature>
<keyword evidence="1" id="KW-0812">Transmembrane</keyword>
<proteinExistence type="predicted"/>
<feature type="transmembrane region" description="Helical" evidence="1">
    <location>
        <begin position="414"/>
        <end position="433"/>
    </location>
</feature>
<accession>A0A0N8GPI5</accession>
<feature type="transmembrane region" description="Helical" evidence="1">
    <location>
        <begin position="291"/>
        <end position="309"/>
    </location>
</feature>
<feature type="transmembrane region" description="Helical" evidence="1">
    <location>
        <begin position="228"/>
        <end position="248"/>
    </location>
</feature>
<reference evidence="2 3" key="1">
    <citation type="submission" date="2015-07" db="EMBL/GenBank/DDBJ databases">
        <title>Genome sequence of Ornatilinea apprima DSM 23815.</title>
        <authorList>
            <person name="Hemp J."/>
            <person name="Ward L.M."/>
            <person name="Pace L.A."/>
            <person name="Fischer W.W."/>
        </authorList>
    </citation>
    <scope>NUCLEOTIDE SEQUENCE [LARGE SCALE GENOMIC DNA]</scope>
    <source>
        <strain evidence="2 3">P3M-1</strain>
    </source>
</reference>
<sequence>MKKSTLIAFASLTLAVLISLPVSGVVAFPAQSRFSDLLISHYPNLVFLRRSLLEFGQFPLWSGHILSGYPFYANPLSGLWYLPNWLALILPFPFAFHFLFVLHLLWGGWGVFVFLRRQGCQTAAAGLAGVLFAFFPKLFGHYAAGHVTLVNAVYWTPWLLVVLDALADTAKSGRSRLVLVSPGIVLGIIALADIRWAAFAAVLYFAYVLMRFFNAEEERPTFSLARRWVRYGLMHIGLCAGLSAPVWLPLLTYSNLSTRSLMTMEDRLTLSIEPLRLLGLVMPDFGGYAEWLLYPGALLVCIIPFMIALRRNRWIAFWSYVSLFAVLFALGKNFILAPIFYRLPGADLLRVPSRMIFLMGLATAILVGLVTQQVFLNRLKLLPALKLYFVILCAFCLALAAGVSVIGGRLNVEMVFGAVSVLGFSALLMGFLAGKLSQNWFGVLMVTLAVVNSGVTGFSQIQWVKTAEAIGDSKGLLRCMNDTATRIYSPSYSVPQQIAAENGLELADGVDPLQLIEYAKFMEAASGVPSQGYSVTIPPFATGDVQTDNQAYTPDLKKLGLLNVGTVVSDFAILALEPYQLDCGGEKFLYQNPYGKPRAWVETNDGEEKGVQEINASPNQLAVAAEGPGRLVLSEIAYPGWKAWVDGAPVEVETAHSLLRSVQLEQGQHQVVFRLVPIDLYIALAINMLTLIIIFILMWKLNHAA</sequence>
<keyword evidence="3" id="KW-1185">Reference proteome</keyword>
<gene>
    <name evidence="2" type="ORF">ADN00_00100</name>
</gene>
<feature type="transmembrane region" description="Helical" evidence="1">
    <location>
        <begin position="355"/>
        <end position="375"/>
    </location>
</feature>
<keyword evidence="1" id="KW-1133">Transmembrane helix</keyword>
<dbReference type="InterPro" id="IPR018580">
    <property type="entry name" value="Uncharacterised_YfhO"/>
</dbReference>
<evidence type="ECO:0000313" key="3">
    <source>
        <dbReference type="Proteomes" id="UP000050417"/>
    </source>
</evidence>
<protein>
    <recommendedName>
        <fullName evidence="4">YfhO family protein</fullName>
    </recommendedName>
</protein>
<feature type="transmembrane region" description="Helical" evidence="1">
    <location>
        <begin position="440"/>
        <end position="458"/>
    </location>
</feature>
<dbReference type="EMBL" id="LGCL01000002">
    <property type="protein sequence ID" value="KPL80994.1"/>
    <property type="molecule type" value="Genomic_DNA"/>
</dbReference>
<name>A0A0N8GPI5_9CHLR</name>
<dbReference type="Proteomes" id="UP000050417">
    <property type="component" value="Unassembled WGS sequence"/>
</dbReference>
<dbReference type="RefSeq" id="WP_075060924.1">
    <property type="nucleotide sequence ID" value="NZ_LGCL01000002.1"/>
</dbReference>
<dbReference type="PANTHER" id="PTHR38454:SF1">
    <property type="entry name" value="INTEGRAL MEMBRANE PROTEIN"/>
    <property type="match status" value="1"/>
</dbReference>
<dbReference type="STRING" id="1134406.ADN00_00100"/>
<feature type="transmembrane region" description="Helical" evidence="1">
    <location>
        <begin position="387"/>
        <end position="408"/>
    </location>
</feature>